<comment type="caution">
    <text evidence="1">The sequence shown here is derived from an EMBL/GenBank/DDBJ whole genome shotgun (WGS) entry which is preliminary data.</text>
</comment>
<sequence>MTILCKSITGSKYMHQTANTNCHAMDQYSVYYDKKYLMHES</sequence>
<dbReference type="EMBL" id="CAJVPU010000116">
    <property type="protein sequence ID" value="CAG8441190.1"/>
    <property type="molecule type" value="Genomic_DNA"/>
</dbReference>
<dbReference type="Proteomes" id="UP000789702">
    <property type="component" value="Unassembled WGS sequence"/>
</dbReference>
<reference evidence="1" key="1">
    <citation type="submission" date="2021-06" db="EMBL/GenBank/DDBJ databases">
        <authorList>
            <person name="Kallberg Y."/>
            <person name="Tangrot J."/>
            <person name="Rosling A."/>
        </authorList>
    </citation>
    <scope>NUCLEOTIDE SEQUENCE</scope>
    <source>
        <strain evidence="1">IL203A</strain>
    </source>
</reference>
<evidence type="ECO:0000313" key="1">
    <source>
        <dbReference type="EMBL" id="CAG8441190.1"/>
    </source>
</evidence>
<keyword evidence="2" id="KW-1185">Reference proteome</keyword>
<evidence type="ECO:0000313" key="2">
    <source>
        <dbReference type="Proteomes" id="UP000789702"/>
    </source>
</evidence>
<gene>
    <name evidence="1" type="ORF">DHETER_LOCUS269</name>
</gene>
<proteinExistence type="predicted"/>
<organism evidence="1 2">
    <name type="scientific">Dentiscutata heterogama</name>
    <dbReference type="NCBI Taxonomy" id="1316150"/>
    <lineage>
        <taxon>Eukaryota</taxon>
        <taxon>Fungi</taxon>
        <taxon>Fungi incertae sedis</taxon>
        <taxon>Mucoromycota</taxon>
        <taxon>Glomeromycotina</taxon>
        <taxon>Glomeromycetes</taxon>
        <taxon>Diversisporales</taxon>
        <taxon>Gigasporaceae</taxon>
        <taxon>Dentiscutata</taxon>
    </lineage>
</organism>
<name>A0ACA9JXT9_9GLOM</name>
<protein>
    <submittedName>
        <fullName evidence="1">11194_t:CDS:1</fullName>
    </submittedName>
</protein>
<accession>A0ACA9JXT9</accession>